<evidence type="ECO:0000259" key="4">
    <source>
        <dbReference type="PROSITE" id="PS50240"/>
    </source>
</evidence>
<dbReference type="InterPro" id="IPR050430">
    <property type="entry name" value="Peptidase_S1"/>
</dbReference>
<evidence type="ECO:0000256" key="3">
    <source>
        <dbReference type="SAM" id="SignalP"/>
    </source>
</evidence>
<dbReference type="SMART" id="SM00020">
    <property type="entry name" value="Tryp_SPc"/>
    <property type="match status" value="1"/>
</dbReference>
<dbReference type="PANTHER" id="PTHR24276:SF98">
    <property type="entry name" value="FI18310P1-RELATED"/>
    <property type="match status" value="1"/>
</dbReference>
<protein>
    <submittedName>
        <fullName evidence="5">Trypsin-like serine protease</fullName>
        <ecNumber evidence="5">3.4.21.-</ecNumber>
    </submittedName>
</protein>
<dbReference type="PROSITE" id="PS50240">
    <property type="entry name" value="TRYPSIN_DOM"/>
    <property type="match status" value="1"/>
</dbReference>
<proteinExistence type="inferred from homology"/>
<comment type="similarity">
    <text evidence="1">Belongs to the peptidase S1 family.</text>
</comment>
<dbReference type="Gene3D" id="2.40.10.10">
    <property type="entry name" value="Trypsin-like serine proteases"/>
    <property type="match status" value="1"/>
</dbReference>
<evidence type="ECO:0000256" key="1">
    <source>
        <dbReference type="ARBA" id="ARBA00007664"/>
    </source>
</evidence>
<evidence type="ECO:0000256" key="2">
    <source>
        <dbReference type="ARBA" id="ARBA00023157"/>
    </source>
</evidence>
<dbReference type="Pfam" id="PF00089">
    <property type="entry name" value="Trypsin"/>
    <property type="match status" value="1"/>
</dbReference>
<evidence type="ECO:0000313" key="5">
    <source>
        <dbReference type="EMBL" id="MDC0722682.1"/>
    </source>
</evidence>
<feature type="chain" id="PRO_5046664586" evidence="3">
    <location>
        <begin position="19"/>
        <end position="305"/>
    </location>
</feature>
<dbReference type="InterPro" id="IPR001314">
    <property type="entry name" value="Peptidase_S1A"/>
</dbReference>
<accession>A0ABT5EA09</accession>
<dbReference type="EC" id="3.4.21.-" evidence="5"/>
<dbReference type="Proteomes" id="UP001221686">
    <property type="component" value="Unassembled WGS sequence"/>
</dbReference>
<name>A0ABT5EA09_9BACT</name>
<dbReference type="InterPro" id="IPR009003">
    <property type="entry name" value="Peptidase_S1_PA"/>
</dbReference>
<dbReference type="RefSeq" id="WP_272091222.1">
    <property type="nucleotide sequence ID" value="NZ_JAQNDL010000004.1"/>
</dbReference>
<keyword evidence="6" id="KW-1185">Reference proteome</keyword>
<dbReference type="InterPro" id="IPR001254">
    <property type="entry name" value="Trypsin_dom"/>
</dbReference>
<dbReference type="PROSITE" id="PS00134">
    <property type="entry name" value="TRYPSIN_HIS"/>
    <property type="match status" value="1"/>
</dbReference>
<dbReference type="PRINTS" id="PR00722">
    <property type="entry name" value="CHYMOTRYPSIN"/>
</dbReference>
<feature type="signal peptide" evidence="3">
    <location>
        <begin position="1"/>
        <end position="18"/>
    </location>
</feature>
<dbReference type="GO" id="GO:0016787">
    <property type="term" value="F:hydrolase activity"/>
    <property type="evidence" value="ECO:0007669"/>
    <property type="project" value="UniProtKB-KW"/>
</dbReference>
<keyword evidence="2" id="KW-1015">Disulfide bond</keyword>
<keyword evidence="5" id="KW-0378">Hydrolase</keyword>
<dbReference type="InterPro" id="IPR018114">
    <property type="entry name" value="TRYPSIN_HIS"/>
</dbReference>
<organism evidence="5 6">
    <name type="scientific">Nannocystis bainbridge</name>
    <dbReference type="NCBI Taxonomy" id="2995303"/>
    <lineage>
        <taxon>Bacteria</taxon>
        <taxon>Pseudomonadati</taxon>
        <taxon>Myxococcota</taxon>
        <taxon>Polyangia</taxon>
        <taxon>Nannocystales</taxon>
        <taxon>Nannocystaceae</taxon>
        <taxon>Nannocystis</taxon>
    </lineage>
</organism>
<sequence>MLQLGLVALLASPTPWTAPVPAPTPIYGGEKVAPGSWSSTVAILIGDTMCTGTLVSPTIVLTAAHCLDSNPSPARMHVVVGDDVWSDFQQVVAVAGHGSHPEFCGTDTDVCKVDIWDYGYVELEEPLAGVSPTRPLTAQADWDDAMYIGAPITVVGFGDDEKNLNGFKRQVEVEIVRFSATGLEFQAGGDGQDSCQGDSGGPAFVTLRTGEVVLAGVTSRGYTCGKGGFYAIPYAALCWLNQETGVDLRTDTCEACDCLVTDPNRDDGCSCAAGGDTGGALGLCVLMALAGLRRSGSRRARTCRR</sequence>
<keyword evidence="3" id="KW-0732">Signal</keyword>
<dbReference type="InterPro" id="IPR043504">
    <property type="entry name" value="Peptidase_S1_PA_chymotrypsin"/>
</dbReference>
<evidence type="ECO:0000313" key="6">
    <source>
        <dbReference type="Proteomes" id="UP001221686"/>
    </source>
</evidence>
<feature type="domain" description="Peptidase S1" evidence="4">
    <location>
        <begin position="26"/>
        <end position="245"/>
    </location>
</feature>
<dbReference type="EMBL" id="JAQNDL010000004">
    <property type="protein sequence ID" value="MDC0722682.1"/>
    <property type="molecule type" value="Genomic_DNA"/>
</dbReference>
<dbReference type="PANTHER" id="PTHR24276">
    <property type="entry name" value="POLYSERASE-RELATED"/>
    <property type="match status" value="1"/>
</dbReference>
<comment type="caution">
    <text evidence="5">The sequence shown here is derived from an EMBL/GenBank/DDBJ whole genome shotgun (WGS) entry which is preliminary data.</text>
</comment>
<dbReference type="SUPFAM" id="SSF50494">
    <property type="entry name" value="Trypsin-like serine proteases"/>
    <property type="match status" value="1"/>
</dbReference>
<gene>
    <name evidence="5" type="ORF">POL25_37685</name>
</gene>
<reference evidence="5 6" key="1">
    <citation type="submission" date="2022-11" db="EMBL/GenBank/DDBJ databases">
        <title>Minimal conservation of predation-associated metabolite biosynthetic gene clusters underscores biosynthetic potential of Myxococcota including descriptions for ten novel species: Archangium lansinium sp. nov., Myxococcus landrumus sp. nov., Nannocystis bai.</title>
        <authorList>
            <person name="Ahearne A."/>
            <person name="Stevens C."/>
            <person name="Dowd S."/>
        </authorList>
    </citation>
    <scope>NUCLEOTIDE SEQUENCE [LARGE SCALE GENOMIC DNA]</scope>
    <source>
        <strain evidence="5 6">BB15-2</strain>
    </source>
</reference>